<evidence type="ECO:0000256" key="1">
    <source>
        <dbReference type="SAM" id="Phobius"/>
    </source>
</evidence>
<sequence length="357" mass="42181">MSIHQDQTIIREREWLLRFLTDKSYRHSRHAFAMTAYLLLILVGKDWRQFQGVYDHLDWILSYVVLMALFYLNLRILVPRYFYNAQTTVYLVYLTFAIASACLVLFFFHRLIFDHHRILTTSNAIFNLLDVLAGIFYLTPFYLFATAIKLFQRWINDTQRINEMENKALQSELIALRNQIQPHFLFNMLNNIQVVNNRNPKLASHIIFKLSDFLRYQLYESNHHEVYLSSEIQFISDFLELEKVRRDRFEYDIEVEQSSLGDLKIPPHFLLTLVENATKHSLDTMSPSDVKLRITRTTDSICICCDNSVPEIKVVGKRGGLGLENMKRRLELLYGETFTLESNSLKNRYTVELKIPT</sequence>
<proteinExistence type="predicted"/>
<dbReference type="OrthoDB" id="9792992at2"/>
<feature type="transmembrane region" description="Helical" evidence="1">
    <location>
        <begin position="90"/>
        <end position="112"/>
    </location>
</feature>
<dbReference type="InterPro" id="IPR010559">
    <property type="entry name" value="Sig_transdc_His_kin_internal"/>
</dbReference>
<name>A0A4R0PZM6_9SPHI</name>
<dbReference type="PANTHER" id="PTHR34220">
    <property type="entry name" value="SENSOR HISTIDINE KINASE YPDA"/>
    <property type="match status" value="1"/>
</dbReference>
<keyword evidence="1" id="KW-0812">Transmembrane</keyword>
<dbReference type="Pfam" id="PF06580">
    <property type="entry name" value="His_kinase"/>
    <property type="match status" value="1"/>
</dbReference>
<keyword evidence="1" id="KW-0472">Membrane</keyword>
<dbReference type="RefSeq" id="WP_131527856.1">
    <property type="nucleotide sequence ID" value="NZ_SJSO01000003.1"/>
</dbReference>
<dbReference type="Proteomes" id="UP000293925">
    <property type="component" value="Unassembled WGS sequence"/>
</dbReference>
<dbReference type="Gene3D" id="3.30.565.10">
    <property type="entry name" value="Histidine kinase-like ATPase, C-terminal domain"/>
    <property type="match status" value="1"/>
</dbReference>
<accession>A0A4R0PZM6</accession>
<dbReference type="PANTHER" id="PTHR34220:SF7">
    <property type="entry name" value="SENSOR HISTIDINE KINASE YPDA"/>
    <property type="match status" value="1"/>
</dbReference>
<dbReference type="GO" id="GO:0000155">
    <property type="term" value="F:phosphorelay sensor kinase activity"/>
    <property type="evidence" value="ECO:0007669"/>
    <property type="project" value="InterPro"/>
</dbReference>
<dbReference type="EMBL" id="SJSO01000003">
    <property type="protein sequence ID" value="TCD28720.1"/>
    <property type="molecule type" value="Genomic_DNA"/>
</dbReference>
<evidence type="ECO:0000313" key="4">
    <source>
        <dbReference type="Proteomes" id="UP000293925"/>
    </source>
</evidence>
<dbReference type="InterPro" id="IPR050640">
    <property type="entry name" value="Bact_2-comp_sensor_kinase"/>
</dbReference>
<feature type="transmembrane region" description="Helical" evidence="1">
    <location>
        <begin position="31"/>
        <end position="47"/>
    </location>
</feature>
<dbReference type="GO" id="GO:0016020">
    <property type="term" value="C:membrane"/>
    <property type="evidence" value="ECO:0007669"/>
    <property type="project" value="InterPro"/>
</dbReference>
<evidence type="ECO:0000259" key="2">
    <source>
        <dbReference type="Pfam" id="PF06580"/>
    </source>
</evidence>
<comment type="caution">
    <text evidence="3">The sequence shown here is derived from an EMBL/GenBank/DDBJ whole genome shotgun (WGS) entry which is preliminary data.</text>
</comment>
<feature type="transmembrane region" description="Helical" evidence="1">
    <location>
        <begin position="59"/>
        <end position="78"/>
    </location>
</feature>
<feature type="domain" description="Signal transduction histidine kinase internal region" evidence="2">
    <location>
        <begin position="172"/>
        <end position="246"/>
    </location>
</feature>
<organism evidence="3 4">
    <name type="scientific">Pedobacter psychrodurus</name>
    <dbReference type="NCBI Taxonomy" id="2530456"/>
    <lineage>
        <taxon>Bacteria</taxon>
        <taxon>Pseudomonadati</taxon>
        <taxon>Bacteroidota</taxon>
        <taxon>Sphingobacteriia</taxon>
        <taxon>Sphingobacteriales</taxon>
        <taxon>Sphingobacteriaceae</taxon>
        <taxon>Pedobacter</taxon>
    </lineage>
</organism>
<dbReference type="SUPFAM" id="SSF55874">
    <property type="entry name" value="ATPase domain of HSP90 chaperone/DNA topoisomerase II/histidine kinase"/>
    <property type="match status" value="1"/>
</dbReference>
<gene>
    <name evidence="3" type="ORF">EZ456_04885</name>
</gene>
<keyword evidence="4" id="KW-1185">Reference proteome</keyword>
<feature type="transmembrane region" description="Helical" evidence="1">
    <location>
        <begin position="124"/>
        <end position="145"/>
    </location>
</feature>
<reference evidence="3 4" key="1">
    <citation type="submission" date="2019-02" db="EMBL/GenBank/DDBJ databases">
        <title>Pedobacter sp. RP-3-21 sp. nov., isolated from Arctic soil.</title>
        <authorList>
            <person name="Dahal R.H."/>
        </authorList>
    </citation>
    <scope>NUCLEOTIDE SEQUENCE [LARGE SCALE GENOMIC DNA]</scope>
    <source>
        <strain evidence="3 4">RP-3-21</strain>
    </source>
</reference>
<dbReference type="InterPro" id="IPR036890">
    <property type="entry name" value="HATPase_C_sf"/>
</dbReference>
<keyword evidence="1" id="KW-1133">Transmembrane helix</keyword>
<protein>
    <recommendedName>
        <fullName evidence="2">Signal transduction histidine kinase internal region domain-containing protein</fullName>
    </recommendedName>
</protein>
<evidence type="ECO:0000313" key="3">
    <source>
        <dbReference type="EMBL" id="TCD28720.1"/>
    </source>
</evidence>
<dbReference type="AlphaFoldDB" id="A0A4R0PZM6"/>